<gene>
    <name evidence="1" type="ORF">D0433_13460</name>
</gene>
<evidence type="ECO:0000313" key="1">
    <source>
        <dbReference type="EMBL" id="RFM23042.1"/>
    </source>
</evidence>
<dbReference type="Proteomes" id="UP000266389">
    <property type="component" value="Unassembled WGS sequence"/>
</dbReference>
<name>A0A395LWN4_9BACT</name>
<proteinExistence type="predicted"/>
<dbReference type="EMBL" id="PHFL01000071">
    <property type="protein sequence ID" value="RFM23042.1"/>
    <property type="molecule type" value="Genomic_DNA"/>
</dbReference>
<reference evidence="1 2" key="1">
    <citation type="journal article" date="2011" name="ISME J.">
        <title>Community ecology of hot spring cyanobacterial mats: predominant populations and their functional potential.</title>
        <authorList>
            <person name="Klatt C.G."/>
            <person name="Wood J.M."/>
            <person name="Rusch D.B."/>
            <person name="Bateson M.M."/>
            <person name="Hamamura N."/>
            <person name="Heidelberg J.F."/>
            <person name="Grossman A.R."/>
            <person name="Bhaya D."/>
            <person name="Cohan F.M."/>
            <person name="Kuhl M."/>
            <person name="Bryant D.A."/>
            <person name="Ward D.M."/>
        </authorList>
    </citation>
    <scope>NUCLEOTIDE SEQUENCE [LARGE SCALE GENOMIC DNA]</scope>
    <source>
        <strain evidence="1">OS</strain>
    </source>
</reference>
<accession>A0A395LWN4</accession>
<dbReference type="AlphaFoldDB" id="A0A395LWN4"/>
<protein>
    <submittedName>
        <fullName evidence="1">Uncharacterized protein</fullName>
    </submittedName>
</protein>
<sequence>MHSGFSEASYQEHSKYAAQVINSVEKHCDLVGAKGKDAQHVQDGNVLGRKSWKLDKLAHSVVDAGASLGNFPTYGI</sequence>
<comment type="caution">
    <text evidence="1">The sequence shown here is derived from an EMBL/GenBank/DDBJ whole genome shotgun (WGS) entry which is preliminary data.</text>
</comment>
<organism evidence="1 2">
    <name type="scientific">Candidatus Thermochlorobacter aerophilus</name>
    <dbReference type="NCBI Taxonomy" id="1868324"/>
    <lineage>
        <taxon>Bacteria</taxon>
        <taxon>Pseudomonadati</taxon>
        <taxon>Chlorobiota</taxon>
        <taxon>Chlorobiia</taxon>
        <taxon>Chlorobiales</taxon>
        <taxon>Candidatus Thermochlorobacteriaceae</taxon>
        <taxon>Candidatus Thermochlorobacter</taxon>
    </lineage>
</organism>
<evidence type="ECO:0000313" key="2">
    <source>
        <dbReference type="Proteomes" id="UP000266389"/>
    </source>
</evidence>